<evidence type="ECO:0000256" key="1">
    <source>
        <dbReference type="SAM" id="MobiDB-lite"/>
    </source>
</evidence>
<feature type="region of interest" description="Disordered" evidence="1">
    <location>
        <begin position="534"/>
        <end position="579"/>
    </location>
</feature>
<dbReference type="Proteomes" id="UP000092716">
    <property type="component" value="Chromosome 7"/>
</dbReference>
<dbReference type="KEGG" id="pcot:PCOAH_00015980"/>
<evidence type="ECO:0000313" key="5">
    <source>
        <dbReference type="Proteomes" id="UP000092716"/>
    </source>
</evidence>
<evidence type="ECO:0000313" key="4">
    <source>
        <dbReference type="EMBL" id="ANQ07571.1"/>
    </source>
</evidence>
<sequence length="579" mass="66033">MFQHCDKMQENINNEATNMFNKIYANSTKVQTYCKNTNTGSRRVTDPEKKACTYITEGLQYIYSIGIDTKDMEGEGTNDDKERKAKENRDFKQTMMCLLLNAYADKLRENVASPCTVGEDTIVQAFNAGNTQMDTWCVYSKGQKDNCVKCERYGKYTECQISDKGNKTNVKTKLDKMLEQNDNMKKTLTTISSMNNLCQRSQCVITQWSRDKSTPGQRKWEKDSWKDIKDRINPLAKAMLQSDSSTDIYCTGTEEKKEACKQIVAGLLHIYGITVDNGEKTDKKENNRLFKQIMECLILNEYGKLLGEKCHTTAEAIQKAFTENNNLHFTKCEGDTCIQCNWDNCTGPAFDSTDLRKKIKGEIESNAEIQKALSSITNICQTKPATAAKPVAAKPAAYFGMLGKRRKRYKRAHQVRGPPLEEQPLDYVDQQDGPHEYTLVRERKQPRSAPTGRTKSRKKQGVSSRVGHRTIIDIHLEVIDECQKGDLYSTKEDFFEILVQEFMGNNSIKEKHVLNEQVPKEDFISEEDVPRDHVLKERVPKEGVQSSDSGFREEDFVPKEEILREGVPKEQVPSSNSAF</sequence>
<dbReference type="GeneID" id="30908324"/>
<feature type="domain" description="Schizont-infected cell agglutination extracellular beta" evidence="2">
    <location>
        <begin position="7"/>
        <end position="161"/>
    </location>
</feature>
<evidence type="ECO:0000259" key="3">
    <source>
        <dbReference type="Pfam" id="PF12879"/>
    </source>
</evidence>
<feature type="compositionally biased region" description="Basic and acidic residues" evidence="1">
    <location>
        <begin position="550"/>
        <end position="568"/>
    </location>
</feature>
<protein>
    <submittedName>
        <fullName evidence="4">SICA antigen</fullName>
    </submittedName>
</protein>
<dbReference type="OrthoDB" id="376328at2759"/>
<dbReference type="VEuPathDB" id="PlasmoDB:PCOAH_00015980"/>
<accession>A0A1B1DXN5</accession>
<dbReference type="AlphaFoldDB" id="A0A1B1DXN5"/>
<name>A0A1B1DXN5_9APIC</name>
<keyword evidence="5" id="KW-1185">Reference proteome</keyword>
<gene>
    <name evidence="4" type="ORF">PCOAH_00015980</name>
</gene>
<feature type="domain" description="Schizont-infected cell agglutination extracellular beta" evidence="2">
    <location>
        <begin position="196"/>
        <end position="344"/>
    </location>
</feature>
<dbReference type="Pfam" id="PF12879">
    <property type="entry name" value="SICA_C"/>
    <property type="match status" value="1"/>
</dbReference>
<reference evidence="5" key="1">
    <citation type="submission" date="2016-06" db="EMBL/GenBank/DDBJ databases">
        <title>First high quality genome sequence of Plasmodium coatneyi using continuous long reads from single molecule, real-time sequencing.</title>
        <authorList>
            <person name="Chien J.-T."/>
            <person name="Pakala S.B."/>
            <person name="Geraldo J.A."/>
            <person name="Lapp S.A."/>
            <person name="Barnwell J.W."/>
            <person name="Kissinger J.C."/>
            <person name="Galinski M.R."/>
            <person name="Humphrey J.C."/>
        </authorList>
    </citation>
    <scope>NUCLEOTIDE SEQUENCE [LARGE SCALE GENOMIC DNA]</scope>
    <source>
        <strain evidence="5">Hackeri</strain>
    </source>
</reference>
<feature type="compositionally biased region" description="Basic and acidic residues" evidence="1">
    <location>
        <begin position="432"/>
        <end position="445"/>
    </location>
</feature>
<dbReference type="EMBL" id="CP016245">
    <property type="protein sequence ID" value="ANQ07571.1"/>
    <property type="molecule type" value="Genomic_DNA"/>
</dbReference>
<proteinExistence type="predicted"/>
<dbReference type="InterPro" id="IPR024285">
    <property type="entry name" value="SICA_extracell_b"/>
</dbReference>
<dbReference type="Pfam" id="PF12878">
    <property type="entry name" value="SICA_beta"/>
    <property type="match status" value="2"/>
</dbReference>
<dbReference type="InterPro" id="IPR024288">
    <property type="entry name" value="SICA_C"/>
</dbReference>
<feature type="domain" description="Schizont-infected cell agglutination C-terminal" evidence="3">
    <location>
        <begin position="398"/>
        <end position="541"/>
    </location>
</feature>
<evidence type="ECO:0000259" key="2">
    <source>
        <dbReference type="Pfam" id="PF12878"/>
    </source>
</evidence>
<dbReference type="RefSeq" id="XP_019914266.1">
    <property type="nucleotide sequence ID" value="XM_020058407.1"/>
</dbReference>
<feature type="region of interest" description="Disordered" evidence="1">
    <location>
        <begin position="410"/>
        <end position="466"/>
    </location>
</feature>
<organism evidence="4 5">
    <name type="scientific">Plasmodium coatneyi</name>
    <dbReference type="NCBI Taxonomy" id="208452"/>
    <lineage>
        <taxon>Eukaryota</taxon>
        <taxon>Sar</taxon>
        <taxon>Alveolata</taxon>
        <taxon>Apicomplexa</taxon>
        <taxon>Aconoidasida</taxon>
        <taxon>Haemosporida</taxon>
        <taxon>Plasmodiidae</taxon>
        <taxon>Plasmodium</taxon>
    </lineage>
</organism>